<evidence type="ECO:0000313" key="4">
    <source>
        <dbReference type="Proteomes" id="UP000199088"/>
    </source>
</evidence>
<proteinExistence type="predicted"/>
<feature type="chain" id="PRO_5039013907" evidence="1">
    <location>
        <begin position="26"/>
        <end position="284"/>
    </location>
</feature>
<sequence>MLGPARGAVLAFGAALLLVGCTSTVDGTASPAPVVAPTPGDDPLVDAPAVGTCHDIETTYSPLEVPPVVPCDAEHTGETAVVQDTGLALEAAYPTEDGIDEGYLGDVWDEVCGYDLVQDYLQGQVGDQAYASYTQVLPTQEQWAAGARWVACDITYGYGQPEPAPGRMAGALRSGETAPYRACLDGDAQVSDVVACSDDHWAEQISGSPDIAEGTPFPADQAARAPIAAQCLPAAVDYLDGPLPADVTVDITTEDPDDWAGFPFATCVLVPTAGGTTDTSFRDQ</sequence>
<dbReference type="Pfam" id="PF13845">
    <property type="entry name" value="Septum_form"/>
    <property type="match status" value="1"/>
</dbReference>
<gene>
    <name evidence="3" type="ORF">SAMN05660199_01206</name>
</gene>
<dbReference type="PROSITE" id="PS51257">
    <property type="entry name" value="PROKAR_LIPOPROTEIN"/>
    <property type="match status" value="1"/>
</dbReference>
<keyword evidence="4" id="KW-1185">Reference proteome</keyword>
<name>A0A1H0GD93_9ACTN</name>
<feature type="signal peptide" evidence="1">
    <location>
        <begin position="1"/>
        <end position="25"/>
    </location>
</feature>
<organism evidence="3 4">
    <name type="scientific">Klenkia soli</name>
    <dbReference type="NCBI Taxonomy" id="1052260"/>
    <lineage>
        <taxon>Bacteria</taxon>
        <taxon>Bacillati</taxon>
        <taxon>Actinomycetota</taxon>
        <taxon>Actinomycetes</taxon>
        <taxon>Geodermatophilales</taxon>
        <taxon>Geodermatophilaceae</taxon>
        <taxon>Klenkia</taxon>
    </lineage>
</organism>
<reference evidence="4" key="1">
    <citation type="submission" date="2016-10" db="EMBL/GenBank/DDBJ databases">
        <authorList>
            <person name="Varghese N."/>
            <person name="Submissions S."/>
        </authorList>
    </citation>
    <scope>NUCLEOTIDE SEQUENCE [LARGE SCALE GENOMIC DNA]</scope>
    <source>
        <strain evidence="4">DSM 45843</strain>
    </source>
</reference>
<protein>
    <submittedName>
        <fullName evidence="3">Septum formation</fullName>
    </submittedName>
</protein>
<evidence type="ECO:0000313" key="3">
    <source>
        <dbReference type="EMBL" id="SDO04808.1"/>
    </source>
</evidence>
<evidence type="ECO:0000256" key="1">
    <source>
        <dbReference type="SAM" id="SignalP"/>
    </source>
</evidence>
<dbReference type="EMBL" id="FNIR01000003">
    <property type="protein sequence ID" value="SDO04808.1"/>
    <property type="molecule type" value="Genomic_DNA"/>
</dbReference>
<accession>A0A1H0GD93</accession>
<dbReference type="AlphaFoldDB" id="A0A1H0GD93"/>
<dbReference type="InterPro" id="IPR026004">
    <property type="entry name" value="Septum_form"/>
</dbReference>
<feature type="domain" description="Septum formation-related" evidence="2">
    <location>
        <begin position="51"/>
        <end position="243"/>
    </location>
</feature>
<dbReference type="STRING" id="1052260.SAMN05660199_01206"/>
<evidence type="ECO:0000259" key="2">
    <source>
        <dbReference type="Pfam" id="PF13845"/>
    </source>
</evidence>
<dbReference type="OrthoDB" id="3381205at2"/>
<dbReference type="Proteomes" id="UP000199088">
    <property type="component" value="Unassembled WGS sequence"/>
</dbReference>
<keyword evidence="1" id="KW-0732">Signal</keyword>